<dbReference type="RefSeq" id="WP_264516727.1">
    <property type="nucleotide sequence ID" value="NZ_JAPDDR010000028.1"/>
</dbReference>
<reference evidence="2" key="1">
    <citation type="submission" date="2022-10" db="EMBL/GenBank/DDBJ databases">
        <title>Luteolibacter sp. GHJ8, whole genome shotgun sequencing project.</title>
        <authorList>
            <person name="Zhao G."/>
            <person name="Shen L."/>
        </authorList>
    </citation>
    <scope>NUCLEOTIDE SEQUENCE</scope>
    <source>
        <strain evidence="2">GHJ8</strain>
    </source>
</reference>
<feature type="transmembrane region" description="Helical" evidence="1">
    <location>
        <begin position="7"/>
        <end position="24"/>
    </location>
</feature>
<feature type="transmembrane region" description="Helical" evidence="1">
    <location>
        <begin position="114"/>
        <end position="133"/>
    </location>
</feature>
<proteinExistence type="predicted"/>
<keyword evidence="1" id="KW-0472">Membrane</keyword>
<evidence type="ECO:0000313" key="2">
    <source>
        <dbReference type="EMBL" id="MCW1917108.1"/>
    </source>
</evidence>
<sequence>MPLHRTLTFYLGLFPLVILLWIWADSARNSTTWFRCQQPEQAFLVGSAGSNLGIGTLDLRPDAGHRRILTLTPGYGRIERYPLPDHKRGVFPSPTGPSLAFEAFRDLTVNVRRIPFWILAAAYLPLWLGAAAWQARVIRRRIAAQG</sequence>
<dbReference type="Proteomes" id="UP001165653">
    <property type="component" value="Unassembled WGS sequence"/>
</dbReference>
<name>A0ABT3GB86_9BACT</name>
<keyword evidence="1" id="KW-0812">Transmembrane</keyword>
<keyword evidence="3" id="KW-1185">Reference proteome</keyword>
<keyword evidence="1" id="KW-1133">Transmembrane helix</keyword>
<protein>
    <recommendedName>
        <fullName evidence="4">Cytochrome c-type biogenesis protein CcmF C-terminal domain-containing protein</fullName>
    </recommendedName>
</protein>
<evidence type="ECO:0000313" key="3">
    <source>
        <dbReference type="Proteomes" id="UP001165653"/>
    </source>
</evidence>
<accession>A0ABT3GB86</accession>
<dbReference type="EMBL" id="JAPDDR010000028">
    <property type="protein sequence ID" value="MCW1917108.1"/>
    <property type="molecule type" value="Genomic_DNA"/>
</dbReference>
<organism evidence="2 3">
    <name type="scientific">Luteolibacter rhizosphaerae</name>
    <dbReference type="NCBI Taxonomy" id="2989719"/>
    <lineage>
        <taxon>Bacteria</taxon>
        <taxon>Pseudomonadati</taxon>
        <taxon>Verrucomicrobiota</taxon>
        <taxon>Verrucomicrobiia</taxon>
        <taxon>Verrucomicrobiales</taxon>
        <taxon>Verrucomicrobiaceae</taxon>
        <taxon>Luteolibacter</taxon>
    </lineage>
</organism>
<evidence type="ECO:0008006" key="4">
    <source>
        <dbReference type="Google" id="ProtNLM"/>
    </source>
</evidence>
<comment type="caution">
    <text evidence="2">The sequence shown here is derived from an EMBL/GenBank/DDBJ whole genome shotgun (WGS) entry which is preliminary data.</text>
</comment>
<gene>
    <name evidence="2" type="ORF">OJ996_26210</name>
</gene>
<evidence type="ECO:0000256" key="1">
    <source>
        <dbReference type="SAM" id="Phobius"/>
    </source>
</evidence>